<comment type="caution">
    <text evidence="3">The sequence shown here is derived from an EMBL/GenBank/DDBJ whole genome shotgun (WGS) entry which is preliminary data.</text>
</comment>
<dbReference type="AlphaFoldDB" id="A0A4Y8CQI1"/>
<feature type="chain" id="PRO_5021289902" evidence="2">
    <location>
        <begin position="18"/>
        <end position="95"/>
    </location>
</feature>
<feature type="region of interest" description="Disordered" evidence="1">
    <location>
        <begin position="46"/>
        <end position="95"/>
    </location>
</feature>
<feature type="signal peptide" evidence="2">
    <location>
        <begin position="1"/>
        <end position="17"/>
    </location>
</feature>
<keyword evidence="4" id="KW-1185">Reference proteome</keyword>
<dbReference type="EMBL" id="PHWZ01000397">
    <property type="protein sequence ID" value="TEY42063.1"/>
    <property type="molecule type" value="Genomic_DNA"/>
</dbReference>
<name>A0A4Y8CQI1_9HELO</name>
<keyword evidence="2" id="KW-0732">Signal</keyword>
<evidence type="ECO:0000313" key="4">
    <source>
        <dbReference type="Proteomes" id="UP000297299"/>
    </source>
</evidence>
<sequence length="95" mass="10467">MQLKSIIIVCLAGMAMAVPINFPSEAGSDAIVEPSPLCEFKRDVQCGNSKRSKDSGPFTEEVDPLTPLAEFKRHTRDLEEASEPSPFIELRETSE</sequence>
<dbReference type="Proteomes" id="UP000297299">
    <property type="component" value="Unassembled WGS sequence"/>
</dbReference>
<gene>
    <name evidence="3" type="ORF">BOTCAL_0398g00010</name>
</gene>
<evidence type="ECO:0000313" key="3">
    <source>
        <dbReference type="EMBL" id="TEY42063.1"/>
    </source>
</evidence>
<accession>A0A4Y8CQI1</accession>
<feature type="compositionally biased region" description="Basic and acidic residues" evidence="1">
    <location>
        <begin position="70"/>
        <end position="79"/>
    </location>
</feature>
<protein>
    <submittedName>
        <fullName evidence="3">Uncharacterized protein</fullName>
    </submittedName>
</protein>
<dbReference type="OrthoDB" id="10426905at2759"/>
<proteinExistence type="predicted"/>
<evidence type="ECO:0000256" key="1">
    <source>
        <dbReference type="SAM" id="MobiDB-lite"/>
    </source>
</evidence>
<reference evidence="3 4" key="1">
    <citation type="submission" date="2017-11" db="EMBL/GenBank/DDBJ databases">
        <title>Comparative genomics of Botrytis spp.</title>
        <authorList>
            <person name="Valero-Jimenez C.A."/>
            <person name="Tapia P."/>
            <person name="Veloso J."/>
            <person name="Silva-Moreno E."/>
            <person name="Staats M."/>
            <person name="Valdes J.H."/>
            <person name="Van Kan J.A.L."/>
        </authorList>
    </citation>
    <scope>NUCLEOTIDE SEQUENCE [LARGE SCALE GENOMIC DNA]</scope>
    <source>
        <strain evidence="3 4">MUCL2830</strain>
    </source>
</reference>
<organism evidence="3 4">
    <name type="scientific">Botryotinia calthae</name>
    <dbReference type="NCBI Taxonomy" id="38488"/>
    <lineage>
        <taxon>Eukaryota</taxon>
        <taxon>Fungi</taxon>
        <taxon>Dikarya</taxon>
        <taxon>Ascomycota</taxon>
        <taxon>Pezizomycotina</taxon>
        <taxon>Leotiomycetes</taxon>
        <taxon>Helotiales</taxon>
        <taxon>Sclerotiniaceae</taxon>
        <taxon>Botryotinia</taxon>
    </lineage>
</organism>
<evidence type="ECO:0000256" key="2">
    <source>
        <dbReference type="SAM" id="SignalP"/>
    </source>
</evidence>